<dbReference type="Pfam" id="PF12797">
    <property type="entry name" value="Fer4_2"/>
    <property type="match status" value="1"/>
</dbReference>
<evidence type="ECO:0000313" key="10">
    <source>
        <dbReference type="Proteomes" id="UP000448292"/>
    </source>
</evidence>
<dbReference type="GO" id="GO:0051539">
    <property type="term" value="F:4 iron, 4 sulfur cluster binding"/>
    <property type="evidence" value="ECO:0007669"/>
    <property type="project" value="UniProtKB-KW"/>
</dbReference>
<reference evidence="9 10" key="1">
    <citation type="submission" date="2018-06" db="EMBL/GenBank/DDBJ databases">
        <title>Complete genome of Desulfovibrio indonesiensis P37SLT.</title>
        <authorList>
            <person name="Crispim J.S."/>
            <person name="Vidigal P.M.P."/>
            <person name="Silva L.C.F."/>
            <person name="Laguardia C.N."/>
            <person name="Araujo L.C."/>
            <person name="Dias R.S."/>
            <person name="Sousa M.P."/>
            <person name="Paula S.O."/>
            <person name="Silva C."/>
        </authorList>
    </citation>
    <scope>NUCLEOTIDE SEQUENCE [LARGE SCALE GENOMIC DNA]</scope>
    <source>
        <strain evidence="9 10">P37SLT</strain>
    </source>
</reference>
<dbReference type="AlphaFoldDB" id="A0A7M3MGC4"/>
<dbReference type="PANTHER" id="PTHR43545">
    <property type="entry name" value="FORMATE DEHYDROGENASE, NITRATE-INDUCIBLE, IRON-SULFUR SUBUNIT"/>
    <property type="match status" value="1"/>
</dbReference>
<dbReference type="OrthoDB" id="9789030at2"/>
<feature type="domain" description="4Fe-4S ferredoxin-type" evidence="8">
    <location>
        <begin position="61"/>
        <end position="91"/>
    </location>
</feature>
<evidence type="ECO:0000313" key="9">
    <source>
        <dbReference type="EMBL" id="TVM17922.1"/>
    </source>
</evidence>
<dbReference type="PANTHER" id="PTHR43545:SF4">
    <property type="entry name" value="IRON-SULFUR PROTEIN"/>
    <property type="match status" value="1"/>
</dbReference>
<dbReference type="Gene3D" id="3.30.70.20">
    <property type="match status" value="2"/>
</dbReference>
<keyword evidence="4" id="KW-0677">Repeat</keyword>
<sequence length="361" mass="38806">MNSAVHVHITISWRLSGLPKNTSTISRRSFLRGAAIVGAGALAAAPAVSRAGGQSESGEELATLLDLSKCIGCGACVMACREANAERYPEPTKPFPEMFPARVKAEDWSDKRGVDDRLTPYNWLFVDHITVNHGGEEHEIHMPRRCMHCTNPPCANLCPWGAAAKQDNGAVTIAPDICLGGSKCKDVCPWDIPQRQTGVGLYLDLLPRFAGNGVMYKCDRCQPRMAEGKLPACIEACPMDVQEIGPRSEIIAKAEALVRETGGYIYGIEENGGTNTVYVSPVPFEALEAARDKGKDAKGHGKGSQAQQQNQAGRPHLQPVGSPFENENMFAAAVFTAPLAGLAAGALKLFRKARANHEEES</sequence>
<feature type="region of interest" description="Disordered" evidence="7">
    <location>
        <begin position="292"/>
        <end position="323"/>
    </location>
</feature>
<keyword evidence="10" id="KW-1185">Reference proteome</keyword>
<dbReference type="EMBL" id="QMIE01000005">
    <property type="protein sequence ID" value="TVM17922.1"/>
    <property type="molecule type" value="Genomic_DNA"/>
</dbReference>
<protein>
    <submittedName>
        <fullName evidence="9">4Fe-4S ferredoxin</fullName>
    </submittedName>
</protein>
<dbReference type="InterPro" id="IPR006311">
    <property type="entry name" value="TAT_signal"/>
</dbReference>
<dbReference type="Proteomes" id="UP000448292">
    <property type="component" value="Unassembled WGS sequence"/>
</dbReference>
<keyword evidence="6" id="KW-0411">Iron-sulfur</keyword>
<keyword evidence="3" id="KW-0479">Metal-binding</keyword>
<evidence type="ECO:0000256" key="7">
    <source>
        <dbReference type="SAM" id="MobiDB-lite"/>
    </source>
</evidence>
<dbReference type="InterPro" id="IPR051555">
    <property type="entry name" value="FDH_Electron_Transfer_Unit"/>
</dbReference>
<evidence type="ECO:0000256" key="1">
    <source>
        <dbReference type="ARBA" id="ARBA00004196"/>
    </source>
</evidence>
<gene>
    <name evidence="9" type="ORF">DPQ33_07370</name>
</gene>
<dbReference type="InterPro" id="IPR017896">
    <property type="entry name" value="4Fe4S_Fe-S-bd"/>
</dbReference>
<dbReference type="GO" id="GO:0046872">
    <property type="term" value="F:metal ion binding"/>
    <property type="evidence" value="ECO:0007669"/>
    <property type="project" value="UniProtKB-KW"/>
</dbReference>
<proteinExistence type="predicted"/>
<keyword evidence="5" id="KW-0408">Iron</keyword>
<name>A0A7M3MGC4_9BACT</name>
<feature type="domain" description="4Fe-4S ferredoxin-type" evidence="8">
    <location>
        <begin position="136"/>
        <end position="168"/>
    </location>
</feature>
<comment type="caution">
    <text evidence="9">The sequence shown here is derived from an EMBL/GenBank/DDBJ whole genome shotgun (WGS) entry which is preliminary data.</text>
</comment>
<accession>A0A7M3MGC4</accession>
<evidence type="ECO:0000259" key="8">
    <source>
        <dbReference type="PROSITE" id="PS51379"/>
    </source>
</evidence>
<dbReference type="PROSITE" id="PS51318">
    <property type="entry name" value="TAT"/>
    <property type="match status" value="1"/>
</dbReference>
<comment type="subcellular location">
    <subcellularLocation>
        <location evidence="1">Cell envelope</location>
    </subcellularLocation>
</comment>
<evidence type="ECO:0000256" key="5">
    <source>
        <dbReference type="ARBA" id="ARBA00023004"/>
    </source>
</evidence>
<dbReference type="GO" id="GO:0030313">
    <property type="term" value="C:cell envelope"/>
    <property type="evidence" value="ECO:0007669"/>
    <property type="project" value="UniProtKB-SubCell"/>
</dbReference>
<evidence type="ECO:0000256" key="3">
    <source>
        <dbReference type="ARBA" id="ARBA00022723"/>
    </source>
</evidence>
<evidence type="ECO:0000256" key="6">
    <source>
        <dbReference type="ARBA" id="ARBA00023014"/>
    </source>
</evidence>
<dbReference type="SUPFAM" id="SSF54862">
    <property type="entry name" value="4Fe-4S ferredoxins"/>
    <property type="match status" value="1"/>
</dbReference>
<evidence type="ECO:0000256" key="2">
    <source>
        <dbReference type="ARBA" id="ARBA00022485"/>
    </source>
</evidence>
<feature type="domain" description="4Fe-4S ferredoxin-type" evidence="8">
    <location>
        <begin position="169"/>
        <end position="198"/>
    </location>
</feature>
<dbReference type="Pfam" id="PF13247">
    <property type="entry name" value="Fer4_11"/>
    <property type="match status" value="1"/>
</dbReference>
<dbReference type="PROSITE" id="PS51379">
    <property type="entry name" value="4FE4S_FER_2"/>
    <property type="match status" value="3"/>
</dbReference>
<evidence type="ECO:0000256" key="4">
    <source>
        <dbReference type="ARBA" id="ARBA00022737"/>
    </source>
</evidence>
<organism evidence="9 10">
    <name type="scientific">Oceanidesulfovibrio indonesiensis</name>
    <dbReference type="NCBI Taxonomy" id="54767"/>
    <lineage>
        <taxon>Bacteria</taxon>
        <taxon>Pseudomonadati</taxon>
        <taxon>Thermodesulfobacteriota</taxon>
        <taxon>Desulfovibrionia</taxon>
        <taxon>Desulfovibrionales</taxon>
        <taxon>Desulfovibrionaceae</taxon>
        <taxon>Oceanidesulfovibrio</taxon>
    </lineage>
</organism>
<keyword evidence="2" id="KW-0004">4Fe-4S</keyword>